<accession>A0A6A2XLR0</accession>
<gene>
    <name evidence="6" type="ORF">F3Y22_tig00112352pilonHSYRG00010</name>
</gene>
<dbReference type="AlphaFoldDB" id="A0A6A2XLR0"/>
<keyword evidence="3 4" id="KW-0063">Aspartyl esterase</keyword>
<evidence type="ECO:0000313" key="6">
    <source>
        <dbReference type="EMBL" id="KAE8667945.1"/>
    </source>
</evidence>
<dbReference type="EC" id="3.1.1.11" evidence="4"/>
<keyword evidence="4" id="KW-0134">Cell wall</keyword>
<comment type="function">
    <text evidence="4">Acts in the modification of cell walls via demethylesterification of cell wall pectin.</text>
</comment>
<dbReference type="Gene3D" id="2.160.20.10">
    <property type="entry name" value="Single-stranded right-handed beta-helix, Pectin lyase-like"/>
    <property type="match status" value="1"/>
</dbReference>
<dbReference type="PROSITE" id="PS00800">
    <property type="entry name" value="PECTINESTERASE_1"/>
    <property type="match status" value="1"/>
</dbReference>
<comment type="caution">
    <text evidence="6">The sequence shown here is derived from an EMBL/GenBank/DDBJ whole genome shotgun (WGS) entry which is preliminary data.</text>
</comment>
<protein>
    <recommendedName>
        <fullName evidence="4">Pectinesterase</fullName>
        <ecNumber evidence="4">3.1.1.11</ecNumber>
    </recommendedName>
</protein>
<dbReference type="InterPro" id="IPR000070">
    <property type="entry name" value="Pectinesterase_cat"/>
</dbReference>
<dbReference type="PANTHER" id="PTHR31707">
    <property type="entry name" value="PECTINESTERASE"/>
    <property type="match status" value="1"/>
</dbReference>
<comment type="pathway">
    <text evidence="1 4">Glycan metabolism; pectin degradation; 2-dehydro-3-deoxy-D-gluconate from pectin: step 1/5.</text>
</comment>
<dbReference type="SUPFAM" id="SSF51126">
    <property type="entry name" value="Pectin lyase-like"/>
    <property type="match status" value="1"/>
</dbReference>
<dbReference type="Proteomes" id="UP000436088">
    <property type="component" value="Unassembled WGS sequence"/>
</dbReference>
<evidence type="ECO:0000256" key="1">
    <source>
        <dbReference type="ARBA" id="ARBA00005184"/>
    </source>
</evidence>
<keyword evidence="4" id="KW-0964">Secreted</keyword>
<dbReference type="InterPro" id="IPR012334">
    <property type="entry name" value="Pectin_lyas_fold"/>
</dbReference>
<organism evidence="6 7">
    <name type="scientific">Hibiscus syriacus</name>
    <name type="common">Rose of Sharon</name>
    <dbReference type="NCBI Taxonomy" id="106335"/>
    <lineage>
        <taxon>Eukaryota</taxon>
        <taxon>Viridiplantae</taxon>
        <taxon>Streptophyta</taxon>
        <taxon>Embryophyta</taxon>
        <taxon>Tracheophyta</taxon>
        <taxon>Spermatophyta</taxon>
        <taxon>Magnoliopsida</taxon>
        <taxon>eudicotyledons</taxon>
        <taxon>Gunneridae</taxon>
        <taxon>Pentapetalae</taxon>
        <taxon>rosids</taxon>
        <taxon>malvids</taxon>
        <taxon>Malvales</taxon>
        <taxon>Malvaceae</taxon>
        <taxon>Malvoideae</taxon>
        <taxon>Hibiscus</taxon>
    </lineage>
</organism>
<evidence type="ECO:0000256" key="2">
    <source>
        <dbReference type="ARBA" id="ARBA00022801"/>
    </source>
</evidence>
<keyword evidence="2 4" id="KW-0378">Hydrolase</keyword>
<comment type="catalytic activity">
    <reaction evidence="4">
        <text>[(1-&gt;4)-alpha-D-galacturonosyl methyl ester](n) + n H2O = [(1-&gt;4)-alpha-D-galacturonosyl](n) + n methanol + n H(+)</text>
        <dbReference type="Rhea" id="RHEA:22380"/>
        <dbReference type="Rhea" id="RHEA-COMP:14570"/>
        <dbReference type="Rhea" id="RHEA-COMP:14573"/>
        <dbReference type="ChEBI" id="CHEBI:15377"/>
        <dbReference type="ChEBI" id="CHEBI:15378"/>
        <dbReference type="ChEBI" id="CHEBI:17790"/>
        <dbReference type="ChEBI" id="CHEBI:140522"/>
        <dbReference type="ChEBI" id="CHEBI:140523"/>
        <dbReference type="EC" id="3.1.1.11"/>
    </reaction>
</comment>
<dbReference type="EMBL" id="VEPZ02001561">
    <property type="protein sequence ID" value="KAE8667945.1"/>
    <property type="molecule type" value="Genomic_DNA"/>
</dbReference>
<name>A0A6A2XLR0_HIBSY</name>
<dbReference type="Pfam" id="PF01095">
    <property type="entry name" value="Pectinesterase"/>
    <property type="match status" value="1"/>
</dbReference>
<sequence length="164" mass="18262">MSYSDRKLLQVNPGDITPNIVVAQNGSGKYDSIIKAVAEVPKKNIQQFIIYVKAGVYNERFDIHKHVNYVMIYGDGTTKTVITNNVSVAFVIPKLTTFHTRTFTSSGLNFIAKDIGFENTAEAEGHQAVALRASDDIIAFYNYHFNGYQDTIYSHSCDNSIVIA</sequence>
<dbReference type="InterPro" id="IPR011050">
    <property type="entry name" value="Pectin_lyase_fold/virulence"/>
</dbReference>
<dbReference type="GO" id="GO:0042545">
    <property type="term" value="P:cell wall modification"/>
    <property type="evidence" value="ECO:0007669"/>
    <property type="project" value="UniProtKB-UniRule"/>
</dbReference>
<dbReference type="GO" id="GO:0030599">
    <property type="term" value="F:pectinesterase activity"/>
    <property type="evidence" value="ECO:0007669"/>
    <property type="project" value="UniProtKB-UniRule"/>
</dbReference>
<evidence type="ECO:0000256" key="3">
    <source>
        <dbReference type="ARBA" id="ARBA00023085"/>
    </source>
</evidence>
<evidence type="ECO:0000313" key="7">
    <source>
        <dbReference type="Proteomes" id="UP000436088"/>
    </source>
</evidence>
<dbReference type="InterPro" id="IPR018040">
    <property type="entry name" value="Pectinesterase_Tyr_AS"/>
</dbReference>
<feature type="domain" description="Pectinesterase catalytic" evidence="5">
    <location>
        <begin position="19"/>
        <end position="156"/>
    </location>
</feature>
<evidence type="ECO:0000259" key="5">
    <source>
        <dbReference type="Pfam" id="PF01095"/>
    </source>
</evidence>
<dbReference type="UniPathway" id="UPA00545">
    <property type="reaction ID" value="UER00823"/>
</dbReference>
<keyword evidence="7" id="KW-1185">Reference proteome</keyword>
<reference evidence="6" key="1">
    <citation type="submission" date="2019-09" db="EMBL/GenBank/DDBJ databases">
        <title>Draft genome information of white flower Hibiscus syriacus.</title>
        <authorList>
            <person name="Kim Y.-M."/>
        </authorList>
    </citation>
    <scope>NUCLEOTIDE SEQUENCE [LARGE SCALE GENOMIC DNA]</scope>
    <source>
        <strain evidence="6">YM2019G1</strain>
    </source>
</reference>
<keyword evidence="4" id="KW-0961">Cell wall biogenesis/degradation</keyword>
<evidence type="ECO:0000256" key="4">
    <source>
        <dbReference type="RuleBase" id="RU000589"/>
    </source>
</evidence>
<proteinExistence type="predicted"/>
<comment type="subcellular location">
    <subcellularLocation>
        <location evidence="4">Secreted</location>
        <location evidence="4">Cell wall</location>
    </subcellularLocation>
</comment>
<dbReference type="GO" id="GO:0045490">
    <property type="term" value="P:pectin catabolic process"/>
    <property type="evidence" value="ECO:0007669"/>
    <property type="project" value="UniProtKB-UniRule"/>
</dbReference>